<dbReference type="GO" id="GO:0004605">
    <property type="term" value="F:phosphatidate cytidylyltransferase activity"/>
    <property type="evidence" value="ECO:0007669"/>
    <property type="project" value="UniProtKB-EC"/>
</dbReference>
<comment type="similarity">
    <text evidence="5 16">Belongs to the CDS family.</text>
</comment>
<evidence type="ECO:0000256" key="2">
    <source>
        <dbReference type="ARBA" id="ARBA00004141"/>
    </source>
</evidence>
<feature type="region of interest" description="Disordered" evidence="17">
    <location>
        <begin position="1"/>
        <end position="28"/>
    </location>
</feature>
<evidence type="ECO:0000256" key="16">
    <source>
        <dbReference type="RuleBase" id="RU003938"/>
    </source>
</evidence>
<evidence type="ECO:0000256" key="5">
    <source>
        <dbReference type="ARBA" id="ARBA00010185"/>
    </source>
</evidence>
<feature type="transmembrane region" description="Helical" evidence="18">
    <location>
        <begin position="103"/>
        <end position="126"/>
    </location>
</feature>
<evidence type="ECO:0000256" key="17">
    <source>
        <dbReference type="SAM" id="MobiDB-lite"/>
    </source>
</evidence>
<feature type="transmembrane region" description="Helical" evidence="18">
    <location>
        <begin position="138"/>
        <end position="161"/>
    </location>
</feature>
<keyword evidence="12" id="KW-0443">Lipid metabolism</keyword>
<dbReference type="Proteomes" id="UP000789739">
    <property type="component" value="Unassembled WGS sequence"/>
</dbReference>
<dbReference type="InterPro" id="IPR016720">
    <property type="entry name" value="PC_Trfase_euk"/>
</dbReference>
<protein>
    <recommendedName>
        <fullName evidence="6 16">Phosphatidate cytidylyltransferase</fullName>
        <ecNumber evidence="6 16">2.7.7.41</ecNumber>
    </recommendedName>
</protein>
<evidence type="ECO:0000256" key="11">
    <source>
        <dbReference type="ARBA" id="ARBA00022989"/>
    </source>
</evidence>
<dbReference type="EC" id="2.7.7.41" evidence="6 16"/>
<evidence type="ECO:0000256" key="12">
    <source>
        <dbReference type="ARBA" id="ARBA00023098"/>
    </source>
</evidence>
<keyword evidence="14" id="KW-0594">Phospholipid biosynthesis</keyword>
<comment type="caution">
    <text evidence="19">The sequence shown here is derived from an EMBL/GenBank/DDBJ whole genome shotgun (WGS) entry which is preliminary data.</text>
</comment>
<evidence type="ECO:0000256" key="15">
    <source>
        <dbReference type="ARBA" id="ARBA00023264"/>
    </source>
</evidence>
<dbReference type="AlphaFoldDB" id="A0A9N9CBT6"/>
<dbReference type="PROSITE" id="PS01315">
    <property type="entry name" value="CDS"/>
    <property type="match status" value="1"/>
</dbReference>
<feature type="compositionally biased region" description="Basic and acidic residues" evidence="17">
    <location>
        <begin position="1"/>
        <end position="23"/>
    </location>
</feature>
<evidence type="ECO:0000313" key="20">
    <source>
        <dbReference type="Proteomes" id="UP000789739"/>
    </source>
</evidence>
<proteinExistence type="inferred from homology"/>
<dbReference type="Pfam" id="PF01148">
    <property type="entry name" value="CTP_transf_1"/>
    <property type="match status" value="1"/>
</dbReference>
<evidence type="ECO:0000256" key="13">
    <source>
        <dbReference type="ARBA" id="ARBA00023136"/>
    </source>
</evidence>
<reference evidence="19" key="1">
    <citation type="submission" date="2021-06" db="EMBL/GenBank/DDBJ databases">
        <authorList>
            <person name="Kallberg Y."/>
            <person name="Tangrot J."/>
            <person name="Rosling A."/>
        </authorList>
    </citation>
    <scope>NUCLEOTIDE SEQUENCE</scope>
    <source>
        <strain evidence="19">BR232B</strain>
    </source>
</reference>
<sequence>MPRRKSDSKASEASKVSKTDGPSKSEPVNLLANQSSKWKNMTVRAFWTFVMIFGFLLTVAMGHLFVILTVLLIQTLVFKEVIALASAPKNEDRKLPWSRTLNWFLLPASLVVCNDSFAYLCGFFWGKTPLIRLSPKKTWEGFIGGWICTMIFAVAWTWLLIQSDYMICPVKDLGASAFSGVHCEPNPVFIPQKHNLNPWLSSILRRLTSTDIRHVWIAPVQWHVLVMACFASLIAPFGGFFASGVKRAFGVKDFGDSIPGHGGFTDRMDCQFLMGLFSYMYYHSFIKTYTYVYIHLSVGAILEQIADSLKPQEQIELYNNLQQYLFEQGLLPQQAAANHPTS</sequence>
<organism evidence="19 20">
    <name type="scientific">Paraglomus brasilianum</name>
    <dbReference type="NCBI Taxonomy" id="144538"/>
    <lineage>
        <taxon>Eukaryota</taxon>
        <taxon>Fungi</taxon>
        <taxon>Fungi incertae sedis</taxon>
        <taxon>Mucoromycota</taxon>
        <taxon>Glomeromycotina</taxon>
        <taxon>Glomeromycetes</taxon>
        <taxon>Paraglomerales</taxon>
        <taxon>Paraglomeraceae</taxon>
        <taxon>Paraglomus</taxon>
    </lineage>
</organism>
<evidence type="ECO:0000256" key="6">
    <source>
        <dbReference type="ARBA" id="ARBA00012487"/>
    </source>
</evidence>
<feature type="transmembrane region" description="Helical" evidence="18">
    <location>
        <begin position="222"/>
        <end position="242"/>
    </location>
</feature>
<evidence type="ECO:0000256" key="7">
    <source>
        <dbReference type="ARBA" id="ARBA00022516"/>
    </source>
</evidence>
<evidence type="ECO:0000256" key="4">
    <source>
        <dbReference type="ARBA" id="ARBA00005189"/>
    </source>
</evidence>
<comment type="subcellular location">
    <subcellularLocation>
        <location evidence="2">Membrane</location>
        <topology evidence="2">Multi-pass membrane protein</topology>
    </subcellularLocation>
</comment>
<keyword evidence="8 16" id="KW-0808">Transferase</keyword>
<accession>A0A9N9CBT6</accession>
<dbReference type="GO" id="GO:0008654">
    <property type="term" value="P:phospholipid biosynthetic process"/>
    <property type="evidence" value="ECO:0007669"/>
    <property type="project" value="UniProtKB-KW"/>
</dbReference>
<evidence type="ECO:0000313" key="19">
    <source>
        <dbReference type="EMBL" id="CAG8594559.1"/>
    </source>
</evidence>
<comment type="catalytic activity">
    <reaction evidence="1 16">
        <text>a 1,2-diacyl-sn-glycero-3-phosphate + CTP + H(+) = a CDP-1,2-diacyl-sn-glycerol + diphosphate</text>
        <dbReference type="Rhea" id="RHEA:16229"/>
        <dbReference type="ChEBI" id="CHEBI:15378"/>
        <dbReference type="ChEBI" id="CHEBI:33019"/>
        <dbReference type="ChEBI" id="CHEBI:37563"/>
        <dbReference type="ChEBI" id="CHEBI:58332"/>
        <dbReference type="ChEBI" id="CHEBI:58608"/>
        <dbReference type="EC" id="2.7.7.41"/>
    </reaction>
</comment>
<keyword evidence="10 16" id="KW-0548">Nucleotidyltransferase</keyword>
<evidence type="ECO:0000256" key="14">
    <source>
        <dbReference type="ARBA" id="ARBA00023209"/>
    </source>
</evidence>
<dbReference type="PANTHER" id="PTHR13773:SF8">
    <property type="entry name" value="PHOSPHATIDATE CYTIDYLYLTRANSFERASE, PHOTORECEPTOR-SPECIFIC"/>
    <property type="match status" value="1"/>
</dbReference>
<evidence type="ECO:0000256" key="8">
    <source>
        <dbReference type="ARBA" id="ARBA00022679"/>
    </source>
</evidence>
<comment type="pathway">
    <text evidence="4">Lipid metabolism.</text>
</comment>
<evidence type="ECO:0000256" key="3">
    <source>
        <dbReference type="ARBA" id="ARBA00005119"/>
    </source>
</evidence>
<evidence type="ECO:0000256" key="10">
    <source>
        <dbReference type="ARBA" id="ARBA00022695"/>
    </source>
</evidence>
<keyword evidence="13 18" id="KW-0472">Membrane</keyword>
<feature type="transmembrane region" description="Helical" evidence="18">
    <location>
        <begin position="45"/>
        <end position="73"/>
    </location>
</feature>
<keyword evidence="20" id="KW-1185">Reference proteome</keyword>
<keyword evidence="11 18" id="KW-1133">Transmembrane helix</keyword>
<dbReference type="GO" id="GO:0005789">
    <property type="term" value="C:endoplasmic reticulum membrane"/>
    <property type="evidence" value="ECO:0007669"/>
    <property type="project" value="TreeGrafter"/>
</dbReference>
<evidence type="ECO:0000256" key="1">
    <source>
        <dbReference type="ARBA" id="ARBA00001698"/>
    </source>
</evidence>
<keyword evidence="7" id="KW-0444">Lipid biosynthesis</keyword>
<name>A0A9N9CBT6_9GLOM</name>
<comment type="pathway">
    <text evidence="3 16">Phospholipid metabolism; CDP-diacylglycerol biosynthesis; CDP-diacylglycerol from sn-glycerol 3-phosphate: step 3/3.</text>
</comment>
<dbReference type="PANTHER" id="PTHR13773">
    <property type="entry name" value="PHOSPHATIDATE CYTIDYLYLTRANSFERASE"/>
    <property type="match status" value="1"/>
</dbReference>
<dbReference type="OrthoDB" id="10260889at2759"/>
<evidence type="ECO:0000256" key="9">
    <source>
        <dbReference type="ARBA" id="ARBA00022692"/>
    </source>
</evidence>
<keyword evidence="15" id="KW-1208">Phospholipid metabolism</keyword>
<evidence type="ECO:0000256" key="18">
    <source>
        <dbReference type="SAM" id="Phobius"/>
    </source>
</evidence>
<dbReference type="InterPro" id="IPR000374">
    <property type="entry name" value="PC_trans"/>
</dbReference>
<dbReference type="EMBL" id="CAJVPI010001102">
    <property type="protein sequence ID" value="CAG8594559.1"/>
    <property type="molecule type" value="Genomic_DNA"/>
</dbReference>
<keyword evidence="9 16" id="KW-0812">Transmembrane</keyword>
<gene>
    <name evidence="19" type="ORF">PBRASI_LOCUS7308</name>
</gene>